<evidence type="ECO:0000256" key="4">
    <source>
        <dbReference type="ARBA" id="ARBA00022691"/>
    </source>
</evidence>
<dbReference type="SFLD" id="SFLDG01058">
    <property type="entry name" value="lipoyl_synthase_like"/>
    <property type="match status" value="1"/>
</dbReference>
<dbReference type="Proteomes" id="UP000427906">
    <property type="component" value="Chromosome"/>
</dbReference>
<keyword evidence="12" id="KW-1185">Reference proteome</keyword>
<keyword evidence="4 9" id="KW-0949">S-adenosyl-L-methionine</keyword>
<organism evidence="11 12">
    <name type="scientific">Desulfosarcina alkanivorans</name>
    <dbReference type="NCBI Taxonomy" id="571177"/>
    <lineage>
        <taxon>Bacteria</taxon>
        <taxon>Pseudomonadati</taxon>
        <taxon>Thermodesulfobacteriota</taxon>
        <taxon>Desulfobacteria</taxon>
        <taxon>Desulfobacterales</taxon>
        <taxon>Desulfosarcinaceae</taxon>
        <taxon>Desulfosarcina</taxon>
    </lineage>
</organism>
<dbReference type="SFLD" id="SFLDF00271">
    <property type="entry name" value="lipoyl_synthase"/>
    <property type="match status" value="1"/>
</dbReference>
<evidence type="ECO:0000256" key="5">
    <source>
        <dbReference type="ARBA" id="ARBA00022723"/>
    </source>
</evidence>
<feature type="binding site" evidence="9">
    <location>
        <position position="46"/>
    </location>
    <ligand>
        <name>[4Fe-4S] cluster</name>
        <dbReference type="ChEBI" id="CHEBI:49883"/>
        <label>1</label>
    </ligand>
</feature>
<evidence type="ECO:0000256" key="3">
    <source>
        <dbReference type="ARBA" id="ARBA00022679"/>
    </source>
</evidence>
<dbReference type="GO" id="GO:0009249">
    <property type="term" value="P:protein lipoylation"/>
    <property type="evidence" value="ECO:0007669"/>
    <property type="project" value="UniProtKB-UniRule"/>
</dbReference>
<dbReference type="Pfam" id="PF04055">
    <property type="entry name" value="Radical_SAM"/>
    <property type="match status" value="1"/>
</dbReference>
<evidence type="ECO:0000256" key="9">
    <source>
        <dbReference type="HAMAP-Rule" id="MF_00206"/>
    </source>
</evidence>
<dbReference type="PANTHER" id="PTHR10949">
    <property type="entry name" value="LIPOYL SYNTHASE"/>
    <property type="match status" value="1"/>
</dbReference>
<dbReference type="InterPro" id="IPR007197">
    <property type="entry name" value="rSAM"/>
</dbReference>
<evidence type="ECO:0000256" key="1">
    <source>
        <dbReference type="ARBA" id="ARBA00022485"/>
    </source>
</evidence>
<dbReference type="SFLD" id="SFLDS00029">
    <property type="entry name" value="Radical_SAM"/>
    <property type="match status" value="1"/>
</dbReference>
<dbReference type="InterPro" id="IPR003698">
    <property type="entry name" value="Lipoyl_synth"/>
</dbReference>
<dbReference type="OrthoDB" id="9787898at2"/>
<dbReference type="RefSeq" id="WP_155317563.1">
    <property type="nucleotide sequence ID" value="NZ_AP021874.1"/>
</dbReference>
<keyword evidence="3 9" id="KW-0808">Transferase</keyword>
<feature type="binding site" evidence="9">
    <location>
        <position position="280"/>
    </location>
    <ligand>
        <name>[4Fe-4S] cluster</name>
        <dbReference type="ChEBI" id="CHEBI:49883"/>
        <label>1</label>
    </ligand>
</feature>
<comment type="pathway">
    <text evidence="9">Protein modification; protein lipoylation via endogenous pathway; protein N(6)-(lipoyl)lysine from octanoyl-[acyl-carrier-protein]: step 2/2.</text>
</comment>
<comment type="catalytic activity">
    <reaction evidence="8 9">
        <text>[[Fe-S] cluster scaffold protein carrying a second [4Fe-4S](2+) cluster] + N(6)-octanoyl-L-lysyl-[protein] + 2 oxidized [2Fe-2S]-[ferredoxin] + 2 S-adenosyl-L-methionine + 4 H(+) = [[Fe-S] cluster scaffold protein] + N(6)-[(R)-dihydrolipoyl]-L-lysyl-[protein] + 4 Fe(3+) + 2 hydrogen sulfide + 2 5'-deoxyadenosine + 2 L-methionine + 2 reduced [2Fe-2S]-[ferredoxin]</text>
        <dbReference type="Rhea" id="RHEA:16585"/>
        <dbReference type="Rhea" id="RHEA-COMP:9928"/>
        <dbReference type="Rhea" id="RHEA-COMP:10000"/>
        <dbReference type="Rhea" id="RHEA-COMP:10001"/>
        <dbReference type="Rhea" id="RHEA-COMP:10475"/>
        <dbReference type="Rhea" id="RHEA-COMP:14568"/>
        <dbReference type="Rhea" id="RHEA-COMP:14569"/>
        <dbReference type="ChEBI" id="CHEBI:15378"/>
        <dbReference type="ChEBI" id="CHEBI:17319"/>
        <dbReference type="ChEBI" id="CHEBI:29034"/>
        <dbReference type="ChEBI" id="CHEBI:29919"/>
        <dbReference type="ChEBI" id="CHEBI:33722"/>
        <dbReference type="ChEBI" id="CHEBI:33737"/>
        <dbReference type="ChEBI" id="CHEBI:33738"/>
        <dbReference type="ChEBI" id="CHEBI:57844"/>
        <dbReference type="ChEBI" id="CHEBI:59789"/>
        <dbReference type="ChEBI" id="CHEBI:78809"/>
        <dbReference type="ChEBI" id="CHEBI:83100"/>
        <dbReference type="EC" id="2.8.1.8"/>
    </reaction>
</comment>
<feature type="domain" description="Radical SAM core" evidence="10">
    <location>
        <begin position="53"/>
        <end position="269"/>
    </location>
</feature>
<dbReference type="InterPro" id="IPR006638">
    <property type="entry name" value="Elp3/MiaA/NifB-like_rSAM"/>
</dbReference>
<comment type="subcellular location">
    <subcellularLocation>
        <location evidence="9">Cytoplasm</location>
    </subcellularLocation>
</comment>
<dbReference type="Pfam" id="PF16881">
    <property type="entry name" value="LIAS_N"/>
    <property type="match status" value="1"/>
</dbReference>
<dbReference type="PIRSF" id="PIRSF005963">
    <property type="entry name" value="Lipoyl_synth"/>
    <property type="match status" value="1"/>
</dbReference>
<dbReference type="PANTHER" id="PTHR10949:SF0">
    <property type="entry name" value="LIPOYL SYNTHASE, MITOCHONDRIAL"/>
    <property type="match status" value="1"/>
</dbReference>
<gene>
    <name evidence="9 11" type="primary">lipA</name>
    <name evidence="11" type="ORF">DSCA_34640</name>
</gene>
<dbReference type="GO" id="GO:0051539">
    <property type="term" value="F:4 iron, 4 sulfur cluster binding"/>
    <property type="evidence" value="ECO:0007669"/>
    <property type="project" value="UniProtKB-UniRule"/>
</dbReference>
<protein>
    <recommendedName>
        <fullName evidence="9">Lipoyl synthase</fullName>
        <ecNumber evidence="9">2.8.1.8</ecNumber>
    </recommendedName>
    <alternativeName>
        <fullName evidence="9">Lip-syn</fullName>
        <shortName evidence="9">LS</shortName>
    </alternativeName>
    <alternativeName>
        <fullName evidence="9">Lipoate synthase</fullName>
    </alternativeName>
    <alternativeName>
        <fullName evidence="9">Lipoic acid synthase</fullName>
    </alternativeName>
    <alternativeName>
        <fullName evidence="9">Sulfur insertion protein LipA</fullName>
    </alternativeName>
</protein>
<evidence type="ECO:0000313" key="11">
    <source>
        <dbReference type="EMBL" id="BBO69534.1"/>
    </source>
</evidence>
<dbReference type="EMBL" id="AP021874">
    <property type="protein sequence ID" value="BBO69534.1"/>
    <property type="molecule type" value="Genomic_DNA"/>
</dbReference>
<dbReference type="NCBIfam" id="TIGR00510">
    <property type="entry name" value="lipA"/>
    <property type="match status" value="1"/>
</dbReference>
<feature type="binding site" evidence="9">
    <location>
        <position position="71"/>
    </location>
    <ligand>
        <name>[4Fe-4S] cluster</name>
        <dbReference type="ChEBI" id="CHEBI:49883"/>
        <label>2</label>
        <note>4Fe-4S-S-AdoMet</note>
    </ligand>
</feature>
<feature type="binding site" evidence="9">
    <location>
        <position position="67"/>
    </location>
    <ligand>
        <name>[4Fe-4S] cluster</name>
        <dbReference type="ChEBI" id="CHEBI:49883"/>
        <label>2</label>
        <note>4Fe-4S-S-AdoMet</note>
    </ligand>
</feature>
<comment type="cofactor">
    <cofactor evidence="9">
        <name>[4Fe-4S] cluster</name>
        <dbReference type="ChEBI" id="CHEBI:49883"/>
    </cofactor>
    <text evidence="9">Binds 2 [4Fe-4S] clusters per subunit. One cluster is coordinated with 3 cysteines and an exchangeable S-adenosyl-L-methionine.</text>
</comment>
<keyword evidence="6 9" id="KW-0408">Iron</keyword>
<dbReference type="NCBIfam" id="NF004019">
    <property type="entry name" value="PRK05481.1"/>
    <property type="match status" value="1"/>
</dbReference>
<dbReference type="GO" id="GO:0046872">
    <property type="term" value="F:metal ion binding"/>
    <property type="evidence" value="ECO:0007669"/>
    <property type="project" value="UniProtKB-KW"/>
</dbReference>
<dbReference type="AlphaFoldDB" id="A0A5K7YTD0"/>
<keyword evidence="7 9" id="KW-0411">Iron-sulfur</keyword>
<dbReference type="InterPro" id="IPR031691">
    <property type="entry name" value="LIAS_N"/>
</dbReference>
<dbReference type="UniPathway" id="UPA00538">
    <property type="reaction ID" value="UER00593"/>
</dbReference>
<dbReference type="SUPFAM" id="SSF102114">
    <property type="entry name" value="Radical SAM enzymes"/>
    <property type="match status" value="1"/>
</dbReference>
<comment type="function">
    <text evidence="9">Catalyzes the radical-mediated insertion of two sulfur atoms into the C-6 and C-8 positions of the octanoyl moiety bound to the lipoyl domains of lipoate-dependent enzymes, thereby converting the octanoylated domains into lipoylated derivatives.</text>
</comment>
<dbReference type="KEGG" id="dalk:DSCA_34640"/>
<feature type="binding site" evidence="9">
    <location>
        <position position="74"/>
    </location>
    <ligand>
        <name>[4Fe-4S] cluster</name>
        <dbReference type="ChEBI" id="CHEBI:49883"/>
        <label>2</label>
        <note>4Fe-4S-S-AdoMet</note>
    </ligand>
</feature>
<dbReference type="HAMAP" id="MF_00206">
    <property type="entry name" value="Lipoyl_synth"/>
    <property type="match status" value="1"/>
</dbReference>
<evidence type="ECO:0000256" key="2">
    <source>
        <dbReference type="ARBA" id="ARBA00022490"/>
    </source>
</evidence>
<evidence type="ECO:0000256" key="6">
    <source>
        <dbReference type="ARBA" id="ARBA00023004"/>
    </source>
</evidence>
<dbReference type="PROSITE" id="PS51918">
    <property type="entry name" value="RADICAL_SAM"/>
    <property type="match status" value="1"/>
</dbReference>
<dbReference type="GO" id="GO:0016992">
    <property type="term" value="F:lipoate synthase activity"/>
    <property type="evidence" value="ECO:0007669"/>
    <property type="project" value="UniProtKB-UniRule"/>
</dbReference>
<dbReference type="InterPro" id="IPR058240">
    <property type="entry name" value="rSAM_sf"/>
</dbReference>
<dbReference type="GO" id="GO:0005737">
    <property type="term" value="C:cytoplasm"/>
    <property type="evidence" value="ECO:0007669"/>
    <property type="project" value="UniProtKB-SubCell"/>
</dbReference>
<keyword evidence="5 9" id="KW-0479">Metal-binding</keyword>
<dbReference type="EC" id="2.8.1.8" evidence="9"/>
<keyword evidence="1 9" id="KW-0004">4Fe-4S</keyword>
<evidence type="ECO:0000259" key="10">
    <source>
        <dbReference type="PROSITE" id="PS51918"/>
    </source>
</evidence>
<name>A0A5K7YTD0_9BACT</name>
<proteinExistence type="inferred from homology"/>
<dbReference type="CDD" id="cd01335">
    <property type="entry name" value="Radical_SAM"/>
    <property type="match status" value="1"/>
</dbReference>
<evidence type="ECO:0000313" key="12">
    <source>
        <dbReference type="Proteomes" id="UP000427906"/>
    </source>
</evidence>
<sequence>MTPPNPIRTGKPSWLRRKLPSGPEYEKIRAMIGKGQLHTVCQEANCPNQFECFSARTATFLILGATCTRNCRFCNIDGGQPGPPDPDEPRRVADAAADMGLRYVVVTSVTRDDLEDGGAGHFAATIETLRATIPGVQVEVLIPDFQGDRSALETVLSARPDVLNHNTETVRRLYSEVRPQADYRRSLELLARVGEIAPAIPAKSGIMLGLGETEAEVRQTIADIHRTGCRMLTIGQYLQPTPRHLPVVDFIPPEEFDRWRRLALDIGFKKVASGPFVRSSYHAGEMFTGSEK</sequence>
<accession>A0A5K7YTD0</accession>
<keyword evidence="2 9" id="KW-0963">Cytoplasm</keyword>
<evidence type="ECO:0000256" key="8">
    <source>
        <dbReference type="ARBA" id="ARBA00047326"/>
    </source>
</evidence>
<feature type="binding site" evidence="9">
    <location>
        <position position="41"/>
    </location>
    <ligand>
        <name>[4Fe-4S] cluster</name>
        <dbReference type="ChEBI" id="CHEBI:49883"/>
        <label>1</label>
    </ligand>
</feature>
<comment type="similarity">
    <text evidence="9">Belongs to the radical SAM superfamily. Lipoyl synthase family.</text>
</comment>
<evidence type="ECO:0000256" key="7">
    <source>
        <dbReference type="ARBA" id="ARBA00023014"/>
    </source>
</evidence>
<dbReference type="SMART" id="SM00729">
    <property type="entry name" value="Elp3"/>
    <property type="match status" value="1"/>
</dbReference>
<dbReference type="InterPro" id="IPR013785">
    <property type="entry name" value="Aldolase_TIM"/>
</dbReference>
<feature type="binding site" evidence="9">
    <location>
        <position position="52"/>
    </location>
    <ligand>
        <name>[4Fe-4S] cluster</name>
        <dbReference type="ChEBI" id="CHEBI:49883"/>
        <label>1</label>
    </ligand>
</feature>
<dbReference type="FunFam" id="3.20.20.70:FF:000040">
    <property type="entry name" value="Lipoyl synthase"/>
    <property type="match status" value="1"/>
</dbReference>
<dbReference type="NCBIfam" id="NF009544">
    <property type="entry name" value="PRK12928.1"/>
    <property type="match status" value="1"/>
</dbReference>
<dbReference type="Gene3D" id="3.20.20.70">
    <property type="entry name" value="Aldolase class I"/>
    <property type="match status" value="1"/>
</dbReference>
<reference evidence="11 12" key="1">
    <citation type="submission" date="2019-11" db="EMBL/GenBank/DDBJ databases">
        <title>Comparative genomics of hydrocarbon-degrading Desulfosarcina strains.</title>
        <authorList>
            <person name="Watanabe M."/>
            <person name="Kojima H."/>
            <person name="Fukui M."/>
        </authorList>
    </citation>
    <scope>NUCLEOTIDE SEQUENCE [LARGE SCALE GENOMIC DNA]</scope>
    <source>
        <strain evidence="11 12">PL12</strain>
    </source>
</reference>